<dbReference type="Proteomes" id="UP000321049">
    <property type="component" value="Unassembled WGS sequence"/>
</dbReference>
<keyword evidence="2" id="KW-1185">Reference proteome</keyword>
<sequence>MKSLNGSELIATCPVVAPAYGGSRTHIGSRSLEGELQVQVSHPAVERDAQSASMLAGDY</sequence>
<comment type="caution">
    <text evidence="1">The sequence shown here is derived from an EMBL/GenBank/DDBJ whole genome shotgun (WGS) entry which is preliminary data.</text>
</comment>
<organism evidence="1 2">
    <name type="scientific">Cellulomonas terrae</name>
    <dbReference type="NCBI Taxonomy" id="311234"/>
    <lineage>
        <taxon>Bacteria</taxon>
        <taxon>Bacillati</taxon>
        <taxon>Actinomycetota</taxon>
        <taxon>Actinomycetes</taxon>
        <taxon>Micrococcales</taxon>
        <taxon>Cellulomonadaceae</taxon>
        <taxon>Cellulomonas</taxon>
    </lineage>
</organism>
<proteinExistence type="predicted"/>
<dbReference type="EMBL" id="BJWH01000013">
    <property type="protein sequence ID" value="GEL99004.1"/>
    <property type="molecule type" value="Genomic_DNA"/>
</dbReference>
<gene>
    <name evidence="1" type="ORF">CTE05_25510</name>
</gene>
<dbReference type="AlphaFoldDB" id="A0A511JM30"/>
<accession>A0A511JM30</accession>
<evidence type="ECO:0000313" key="1">
    <source>
        <dbReference type="EMBL" id="GEL99004.1"/>
    </source>
</evidence>
<reference evidence="1 2" key="1">
    <citation type="submission" date="2019-07" db="EMBL/GenBank/DDBJ databases">
        <title>Whole genome shotgun sequence of Cellulomonas terrae NBRC 100819.</title>
        <authorList>
            <person name="Hosoyama A."/>
            <person name="Uohara A."/>
            <person name="Ohji S."/>
            <person name="Ichikawa N."/>
        </authorList>
    </citation>
    <scope>NUCLEOTIDE SEQUENCE [LARGE SCALE GENOMIC DNA]</scope>
    <source>
        <strain evidence="1 2">NBRC 100819</strain>
    </source>
</reference>
<evidence type="ECO:0000313" key="2">
    <source>
        <dbReference type="Proteomes" id="UP000321049"/>
    </source>
</evidence>
<name>A0A511JM30_9CELL</name>
<protein>
    <submittedName>
        <fullName evidence="1">Uncharacterized protein</fullName>
    </submittedName>
</protein>